<dbReference type="Proteomes" id="UP000006898">
    <property type="component" value="Chromosome"/>
</dbReference>
<dbReference type="InterPro" id="IPR036640">
    <property type="entry name" value="ABC1_TM_sf"/>
</dbReference>
<evidence type="ECO:0000256" key="3">
    <source>
        <dbReference type="ARBA" id="ARBA00022989"/>
    </source>
</evidence>
<dbReference type="AlphaFoldDB" id="D5MFE0"/>
<evidence type="ECO:0000313" key="7">
    <source>
        <dbReference type="EMBL" id="CBE68471.1"/>
    </source>
</evidence>
<organism evidence="7 8">
    <name type="scientific">Methylomirabilis oxygeniifera</name>
    <dbReference type="NCBI Taxonomy" id="671143"/>
    <lineage>
        <taxon>Bacteria</taxon>
        <taxon>Candidatus Methylomirabilota</taxon>
        <taxon>Candidatus Methylomirabilia</taxon>
        <taxon>Candidatus Methylomirabilales</taxon>
        <taxon>Candidatus Methylomirabilaceae</taxon>
        <taxon>Candidatus Methylomirabilis</taxon>
    </lineage>
</organism>
<dbReference type="PANTHER" id="PTHR40278:SF1">
    <property type="entry name" value="DNA UTILIZATION PROTEIN HOFN"/>
    <property type="match status" value="1"/>
</dbReference>
<evidence type="ECO:0000256" key="4">
    <source>
        <dbReference type="ARBA" id="ARBA00023136"/>
    </source>
</evidence>
<protein>
    <submittedName>
        <fullName evidence="7">Putative Pili assembly protein</fullName>
    </submittedName>
</protein>
<evidence type="ECO:0000256" key="5">
    <source>
        <dbReference type="SAM" id="Coils"/>
    </source>
</evidence>
<evidence type="ECO:0000313" key="8">
    <source>
        <dbReference type="Proteomes" id="UP000006898"/>
    </source>
</evidence>
<dbReference type="SUPFAM" id="SSF90123">
    <property type="entry name" value="ABC transporter transmembrane region"/>
    <property type="match status" value="1"/>
</dbReference>
<dbReference type="Pfam" id="PF05137">
    <property type="entry name" value="PilN"/>
    <property type="match status" value="1"/>
</dbReference>
<keyword evidence="4 6" id="KW-0472">Membrane</keyword>
<keyword evidence="3 6" id="KW-1133">Transmembrane helix</keyword>
<proteinExistence type="predicted"/>
<dbReference type="InterPro" id="IPR052534">
    <property type="entry name" value="Extracell_DNA_Util/SecSys_Comp"/>
</dbReference>
<gene>
    <name evidence="7" type="ORF">DAMO_1411</name>
</gene>
<dbReference type="EMBL" id="FP565575">
    <property type="protein sequence ID" value="CBE68471.1"/>
    <property type="molecule type" value="Genomic_DNA"/>
</dbReference>
<keyword evidence="5" id="KW-0175">Coiled coil</keyword>
<dbReference type="eggNOG" id="COG3166">
    <property type="taxonomic scope" value="Bacteria"/>
</dbReference>
<evidence type="ECO:0000256" key="1">
    <source>
        <dbReference type="ARBA" id="ARBA00004651"/>
    </source>
</evidence>
<accession>D5MFE0</accession>
<dbReference type="GO" id="GO:0005524">
    <property type="term" value="F:ATP binding"/>
    <property type="evidence" value="ECO:0007669"/>
    <property type="project" value="InterPro"/>
</dbReference>
<evidence type="ECO:0000256" key="2">
    <source>
        <dbReference type="ARBA" id="ARBA00022692"/>
    </source>
</evidence>
<dbReference type="InterPro" id="IPR007813">
    <property type="entry name" value="PilN"/>
</dbReference>
<keyword evidence="2 6" id="KW-0812">Transmembrane</keyword>
<name>D5MFE0_METO1</name>
<sequence length="180" mass="20226">MIRINLLPREKRRKKGQVKVPQAAIIAAMILAVGGMWGYWLVVRRDVTQLRADIVATIDEITRNQQTVQLVEQYSRDKKQLQDRLALVQRLADGQDSPVRLLDGISQALPEGGWLTGISKVSGRLVIRGYASSHVVVAELMLALQRLKPIISSVELNFSELELYETKPVERFEILAILSA</sequence>
<feature type="coiled-coil region" evidence="5">
    <location>
        <begin position="64"/>
        <end position="91"/>
    </location>
</feature>
<evidence type="ECO:0000256" key="6">
    <source>
        <dbReference type="SAM" id="Phobius"/>
    </source>
</evidence>
<dbReference type="KEGG" id="mox:DAMO_1411"/>
<dbReference type="STRING" id="671143.DAMO_1411"/>
<dbReference type="HOGENOM" id="CLU_081304_0_0_0"/>
<feature type="transmembrane region" description="Helical" evidence="6">
    <location>
        <begin position="20"/>
        <end position="42"/>
    </location>
</feature>
<dbReference type="PANTHER" id="PTHR40278">
    <property type="entry name" value="DNA UTILIZATION PROTEIN HOFN"/>
    <property type="match status" value="1"/>
</dbReference>
<comment type="subcellular location">
    <subcellularLocation>
        <location evidence="1">Cell membrane</location>
        <topology evidence="1">Multi-pass membrane protein</topology>
    </subcellularLocation>
</comment>
<reference evidence="7 8" key="1">
    <citation type="journal article" date="2010" name="Nature">
        <title>Nitrite-driven anaerobic methane oxidation by oxygenic bacteria.</title>
        <authorList>
            <person name="Ettwig K.F."/>
            <person name="Butler M.K."/>
            <person name="Le Paslier D."/>
            <person name="Pelletier E."/>
            <person name="Mangenot S."/>
            <person name="Kuypers M.M.M."/>
            <person name="Schreiber F."/>
            <person name="Dutilh B.E."/>
            <person name="Zedelius J."/>
            <person name="de Beer D."/>
            <person name="Gloerich J."/>
            <person name="Wessels H.J.C.T."/>
            <person name="van Allen T."/>
            <person name="Luesken F."/>
            <person name="Wu M."/>
            <person name="van de Pas-Schoonen K.T."/>
            <person name="Op den Camp H.J.M."/>
            <person name="Janssen-Megens E.M."/>
            <person name="Francoijs K-J."/>
            <person name="Stunnenberg H."/>
            <person name="Weissenbach J."/>
            <person name="Jetten M.S.M."/>
            <person name="Strous M."/>
        </authorList>
    </citation>
    <scope>NUCLEOTIDE SEQUENCE [LARGE SCALE GENOMIC DNA]</scope>
</reference>
<dbReference type="GO" id="GO:0005886">
    <property type="term" value="C:plasma membrane"/>
    <property type="evidence" value="ECO:0007669"/>
    <property type="project" value="UniProtKB-SubCell"/>
</dbReference>